<keyword evidence="3" id="KW-1003">Cell membrane</keyword>
<keyword evidence="4" id="KW-0997">Cell inner membrane</keyword>
<keyword evidence="11" id="KW-1185">Reference proteome</keyword>
<feature type="domain" description="ABC transmembrane type-1" evidence="9">
    <location>
        <begin position="54"/>
        <end position="259"/>
    </location>
</feature>
<dbReference type="GO" id="GO:0055085">
    <property type="term" value="P:transmembrane transport"/>
    <property type="evidence" value="ECO:0007669"/>
    <property type="project" value="InterPro"/>
</dbReference>
<evidence type="ECO:0000256" key="5">
    <source>
        <dbReference type="ARBA" id="ARBA00022692"/>
    </source>
</evidence>
<feature type="transmembrane region" description="Helical" evidence="8">
    <location>
        <begin position="285"/>
        <end position="317"/>
    </location>
</feature>
<feature type="transmembrane region" description="Helical" evidence="8">
    <location>
        <begin position="521"/>
        <end position="542"/>
    </location>
</feature>
<dbReference type="AlphaFoldDB" id="A0A1M6G9Q1"/>
<evidence type="ECO:0000256" key="1">
    <source>
        <dbReference type="ARBA" id="ARBA00004429"/>
    </source>
</evidence>
<evidence type="ECO:0000256" key="3">
    <source>
        <dbReference type="ARBA" id="ARBA00022475"/>
    </source>
</evidence>
<evidence type="ECO:0000256" key="8">
    <source>
        <dbReference type="RuleBase" id="RU363032"/>
    </source>
</evidence>
<evidence type="ECO:0000256" key="2">
    <source>
        <dbReference type="ARBA" id="ARBA00022448"/>
    </source>
</evidence>
<organism evidence="10 11">
    <name type="scientific">Muricoccus roseus</name>
    <dbReference type="NCBI Taxonomy" id="198092"/>
    <lineage>
        <taxon>Bacteria</taxon>
        <taxon>Pseudomonadati</taxon>
        <taxon>Pseudomonadota</taxon>
        <taxon>Alphaproteobacteria</taxon>
        <taxon>Acetobacterales</taxon>
        <taxon>Roseomonadaceae</taxon>
        <taxon>Muricoccus</taxon>
    </lineage>
</organism>
<feature type="transmembrane region" description="Helical" evidence="8">
    <location>
        <begin position="90"/>
        <end position="110"/>
    </location>
</feature>
<dbReference type="InterPro" id="IPR000515">
    <property type="entry name" value="MetI-like"/>
</dbReference>
<evidence type="ECO:0000313" key="11">
    <source>
        <dbReference type="Proteomes" id="UP000184387"/>
    </source>
</evidence>
<keyword evidence="2 8" id="KW-0813">Transport</keyword>
<dbReference type="PROSITE" id="PS50928">
    <property type="entry name" value="ABC_TM1"/>
    <property type="match status" value="2"/>
</dbReference>
<protein>
    <submittedName>
        <fullName evidence="10">Iron(III) transport system permease protein</fullName>
    </submittedName>
</protein>
<evidence type="ECO:0000259" key="9">
    <source>
        <dbReference type="PROSITE" id="PS50928"/>
    </source>
</evidence>
<proteinExistence type="inferred from homology"/>
<evidence type="ECO:0000256" key="4">
    <source>
        <dbReference type="ARBA" id="ARBA00022519"/>
    </source>
</evidence>
<feature type="transmembrane region" description="Helical" evidence="8">
    <location>
        <begin position="462"/>
        <end position="484"/>
    </location>
</feature>
<accession>A0A1M6G9Q1</accession>
<feature type="transmembrane region" description="Helical" evidence="8">
    <location>
        <begin position="57"/>
        <end position="78"/>
    </location>
</feature>
<feature type="transmembrane region" description="Helical" evidence="8">
    <location>
        <begin position="418"/>
        <end position="441"/>
    </location>
</feature>
<feature type="transmembrane region" description="Helical" evidence="8">
    <location>
        <begin position="187"/>
        <end position="209"/>
    </location>
</feature>
<keyword evidence="5 8" id="KW-0812">Transmembrane</keyword>
<dbReference type="SUPFAM" id="SSF161098">
    <property type="entry name" value="MetI-like"/>
    <property type="match status" value="2"/>
</dbReference>
<reference evidence="10 11" key="1">
    <citation type="submission" date="2016-11" db="EMBL/GenBank/DDBJ databases">
        <authorList>
            <person name="Jaros S."/>
            <person name="Januszkiewicz K."/>
            <person name="Wedrychowicz H."/>
        </authorList>
    </citation>
    <scope>NUCLEOTIDE SEQUENCE [LARGE SCALE GENOMIC DNA]</scope>
    <source>
        <strain evidence="10 11">DSM 14916</strain>
    </source>
</reference>
<feature type="transmembrane region" description="Helical" evidence="8">
    <location>
        <begin position="243"/>
        <end position="264"/>
    </location>
</feature>
<comment type="subcellular location">
    <subcellularLocation>
        <location evidence="1">Cell inner membrane</location>
        <topology evidence="1">Multi-pass membrane protein</topology>
    </subcellularLocation>
    <subcellularLocation>
        <location evidence="8">Cell membrane</location>
        <topology evidence="8">Multi-pass membrane protein</topology>
    </subcellularLocation>
</comment>
<dbReference type="Gene3D" id="1.10.3720.10">
    <property type="entry name" value="MetI-like"/>
    <property type="match status" value="2"/>
</dbReference>
<sequence length="559" mass="58433">MHFPRPRRAGSIRLGAALSAALVALPVLALAIAAARGSGDLWPHLIRYVLPQAVLETALLLAGVGVVVVGVGTGTAWLVSCHRFPGRRVFSSALVLPLALPTYVSAYAWLDVMHPAGPVQSGLRALLGVTDPRAIPLPEIRSLPGCIMVMGSVLFPYVYLAARAAFLTQGADLLRAGRGLGAGGMRLFLSIGLPMAWPAIAAGASLALLETLNDVGAAEFLGVRTLTVSVYVTWITRSSLEGAAQIALMILALVAALVALEGWARSRARGAHAVREGARPDRRTLSPLAGLFAALFCALPVLLGFLVPVSYLVWAAWRRVAEFGLPPDLGAWIGNSALLSGAATLLVLPAALSLAAGARGDAMPDRRAMAGPLLLRASLMGYALPGGIAAVGLIVAFGGLDDLTERFGDWAPALSGTAAALILAYFVRFLAIPAGGLDAAYARIRPQMDWSARSMGAGRGRLLWRVHLPLLLPALSAAALLVFLDAMKELPATLLLRPFNRETLATALYAEAARGTYEEGAVAALALVVVGLPVIGLLVAGGRPKERPPKRMQRSESRP</sequence>
<feature type="domain" description="ABC transmembrane type-1" evidence="9">
    <location>
        <begin position="333"/>
        <end position="540"/>
    </location>
</feature>
<dbReference type="PANTHER" id="PTHR43357:SF3">
    <property type="entry name" value="FE(3+)-TRANSPORT SYSTEM PERMEASE PROTEIN FBPB 2"/>
    <property type="match status" value="1"/>
</dbReference>
<dbReference type="Pfam" id="PF00528">
    <property type="entry name" value="BPD_transp_1"/>
    <property type="match status" value="1"/>
</dbReference>
<dbReference type="RefSeq" id="WP_245818234.1">
    <property type="nucleotide sequence ID" value="NZ_FQZF01000008.1"/>
</dbReference>
<evidence type="ECO:0000313" key="10">
    <source>
        <dbReference type="EMBL" id="SHJ06686.1"/>
    </source>
</evidence>
<evidence type="ECO:0000256" key="7">
    <source>
        <dbReference type="ARBA" id="ARBA00023136"/>
    </source>
</evidence>
<name>A0A1M6G9Q1_9PROT</name>
<comment type="similarity">
    <text evidence="8">Belongs to the binding-protein-dependent transport system permease family.</text>
</comment>
<dbReference type="GO" id="GO:0005886">
    <property type="term" value="C:plasma membrane"/>
    <property type="evidence" value="ECO:0007669"/>
    <property type="project" value="UniProtKB-SubCell"/>
</dbReference>
<dbReference type="PANTHER" id="PTHR43357">
    <property type="entry name" value="INNER MEMBRANE ABC TRANSPORTER PERMEASE PROTEIN YDCV"/>
    <property type="match status" value="1"/>
</dbReference>
<gene>
    <name evidence="10" type="ORF">SAMN02745194_01665</name>
</gene>
<dbReference type="InterPro" id="IPR035906">
    <property type="entry name" value="MetI-like_sf"/>
</dbReference>
<feature type="transmembrane region" description="Helical" evidence="8">
    <location>
        <begin position="142"/>
        <end position="166"/>
    </location>
</feature>
<dbReference type="STRING" id="198092.SAMN02745194_01665"/>
<dbReference type="EMBL" id="FQZF01000008">
    <property type="protein sequence ID" value="SHJ06686.1"/>
    <property type="molecule type" value="Genomic_DNA"/>
</dbReference>
<evidence type="ECO:0000256" key="6">
    <source>
        <dbReference type="ARBA" id="ARBA00022989"/>
    </source>
</evidence>
<keyword evidence="6 8" id="KW-1133">Transmembrane helix</keyword>
<feature type="transmembrane region" description="Helical" evidence="8">
    <location>
        <begin position="337"/>
        <end position="358"/>
    </location>
</feature>
<feature type="transmembrane region" description="Helical" evidence="8">
    <location>
        <begin position="379"/>
        <end position="398"/>
    </location>
</feature>
<dbReference type="Proteomes" id="UP000184387">
    <property type="component" value="Unassembled WGS sequence"/>
</dbReference>
<keyword evidence="7 8" id="KW-0472">Membrane</keyword>